<proteinExistence type="predicted"/>
<reference evidence="1" key="1">
    <citation type="submission" date="2020-11" db="EMBL/GenBank/DDBJ databases">
        <title>Carbohydrate-dependent, anaerobic sulfur respiration: A novel catabolism in halophilic archaea.</title>
        <authorList>
            <person name="Sorokin D.Y."/>
            <person name="Messina E."/>
            <person name="Smedile F."/>
            <person name="La Cono V."/>
            <person name="Hallsworth J.E."/>
            <person name="Yakimov M.M."/>
        </authorList>
    </citation>
    <scope>NUCLEOTIDE SEQUENCE</scope>
    <source>
        <strain evidence="1">HSR-Bgl</strain>
    </source>
</reference>
<dbReference type="AlphaFoldDB" id="A0A897NID6"/>
<gene>
    <name evidence="1" type="ORF">HSBGL_0296</name>
</gene>
<evidence type="ECO:0000313" key="1">
    <source>
        <dbReference type="EMBL" id="QSG10733.1"/>
    </source>
</evidence>
<name>A0A897NID6_9EURY</name>
<sequence length="59" mass="6251">MCNSTADLDDLARAVEHTIDQNEAAVSEFDEDFTSFSDHAPSASNLGGMADVGVEELFG</sequence>
<evidence type="ECO:0000313" key="2">
    <source>
        <dbReference type="Proteomes" id="UP000663305"/>
    </source>
</evidence>
<accession>A0A897NID6</accession>
<dbReference type="Proteomes" id="UP000663305">
    <property type="component" value="Chromosome"/>
</dbReference>
<protein>
    <submittedName>
        <fullName evidence="1">Uncharacterized protein</fullName>
    </submittedName>
</protein>
<dbReference type="EMBL" id="CP064789">
    <property type="protein sequence ID" value="QSG10733.1"/>
    <property type="molecule type" value="Genomic_DNA"/>
</dbReference>
<organism evidence="1 2">
    <name type="scientific">Halapricum desulfuricans</name>
    <dbReference type="NCBI Taxonomy" id="2841257"/>
    <lineage>
        <taxon>Archaea</taxon>
        <taxon>Methanobacteriati</taxon>
        <taxon>Methanobacteriota</taxon>
        <taxon>Stenosarchaea group</taxon>
        <taxon>Halobacteria</taxon>
        <taxon>Halobacteriales</taxon>
        <taxon>Haloarculaceae</taxon>
        <taxon>Halapricum</taxon>
    </lineage>
</organism>